<feature type="transmembrane region" description="Helical" evidence="5">
    <location>
        <begin position="52"/>
        <end position="73"/>
    </location>
</feature>
<organism evidence="6 7">
    <name type="scientific">Croceibacterium xixiisoli</name>
    <dbReference type="NCBI Taxonomy" id="1476466"/>
    <lineage>
        <taxon>Bacteria</taxon>
        <taxon>Pseudomonadati</taxon>
        <taxon>Pseudomonadota</taxon>
        <taxon>Alphaproteobacteria</taxon>
        <taxon>Sphingomonadales</taxon>
        <taxon>Erythrobacteraceae</taxon>
        <taxon>Croceibacterium</taxon>
    </lineage>
</organism>
<dbReference type="RefSeq" id="WP_161391469.1">
    <property type="nucleotide sequence ID" value="NZ_JBHSCP010000001.1"/>
</dbReference>
<keyword evidence="7" id="KW-1185">Reference proteome</keyword>
<dbReference type="Proteomes" id="UP000469430">
    <property type="component" value="Unassembled WGS sequence"/>
</dbReference>
<protein>
    <recommendedName>
        <fullName evidence="5">Probable membrane transporter protein</fullName>
    </recommendedName>
</protein>
<keyword evidence="5" id="KW-1003">Cell membrane</keyword>
<evidence type="ECO:0000256" key="3">
    <source>
        <dbReference type="ARBA" id="ARBA00022989"/>
    </source>
</evidence>
<dbReference type="Pfam" id="PF01925">
    <property type="entry name" value="TauE"/>
    <property type="match status" value="1"/>
</dbReference>
<feature type="transmembrane region" description="Helical" evidence="5">
    <location>
        <begin position="12"/>
        <end position="40"/>
    </location>
</feature>
<keyword evidence="3 5" id="KW-1133">Transmembrane helix</keyword>
<feature type="transmembrane region" description="Helical" evidence="5">
    <location>
        <begin position="254"/>
        <end position="272"/>
    </location>
</feature>
<reference evidence="6 7" key="1">
    <citation type="submission" date="2019-12" db="EMBL/GenBank/DDBJ databases">
        <title>Genomic-based taxomic classification of the family Erythrobacteraceae.</title>
        <authorList>
            <person name="Xu L."/>
        </authorList>
    </citation>
    <scope>NUCLEOTIDE SEQUENCE [LARGE SCALE GENOMIC DNA]</scope>
    <source>
        <strain evidence="6 7">S36</strain>
    </source>
</reference>
<evidence type="ECO:0000256" key="2">
    <source>
        <dbReference type="ARBA" id="ARBA00022692"/>
    </source>
</evidence>
<keyword evidence="2 5" id="KW-0812">Transmembrane</keyword>
<comment type="caution">
    <text evidence="6">The sequence shown here is derived from an EMBL/GenBank/DDBJ whole genome shotgun (WGS) entry which is preliminary data.</text>
</comment>
<name>A0A6I4TYB7_9SPHN</name>
<dbReference type="OrthoDB" id="457670at2"/>
<sequence>MIAGIELLPLGAILFAGLLSGFAAGMFGIGGGFVVVPALLLVLPLLGGSPDHLAHVAIGTSLATIIPTSLRSLQAHARRGAVEFDILKSWAPWIILGAIFGSWLATILPGPVLLAIFGAGVLLMSLHFLTPFTRGRQLSETMPGGVARVAIVGGLGTLSALLGIGGGTIAVIVMTLCGRSLHRAIATASGLGVLIAIPGMIGFMLAGFGQPDLPPGSIGYVNIPAALAIMVTALLTAPLGVAAVHGLPPDRLRLVFGIYLIVIGAVMIQRGLTV</sequence>
<dbReference type="EMBL" id="WTYJ01000002">
    <property type="protein sequence ID" value="MXO99777.1"/>
    <property type="molecule type" value="Genomic_DNA"/>
</dbReference>
<evidence type="ECO:0000256" key="5">
    <source>
        <dbReference type="RuleBase" id="RU363041"/>
    </source>
</evidence>
<proteinExistence type="inferred from homology"/>
<comment type="similarity">
    <text evidence="5">Belongs to the 4-toluene sulfonate uptake permease (TSUP) (TC 2.A.102) family.</text>
</comment>
<evidence type="ECO:0000313" key="6">
    <source>
        <dbReference type="EMBL" id="MXO99777.1"/>
    </source>
</evidence>
<dbReference type="InterPro" id="IPR002781">
    <property type="entry name" value="TM_pro_TauE-like"/>
</dbReference>
<feature type="transmembrane region" description="Helical" evidence="5">
    <location>
        <begin position="146"/>
        <end position="173"/>
    </location>
</feature>
<evidence type="ECO:0000256" key="4">
    <source>
        <dbReference type="ARBA" id="ARBA00023136"/>
    </source>
</evidence>
<feature type="transmembrane region" description="Helical" evidence="5">
    <location>
        <begin position="93"/>
        <end position="126"/>
    </location>
</feature>
<feature type="transmembrane region" description="Helical" evidence="5">
    <location>
        <begin position="220"/>
        <end position="242"/>
    </location>
</feature>
<dbReference type="AlphaFoldDB" id="A0A6I4TYB7"/>
<keyword evidence="4 5" id="KW-0472">Membrane</keyword>
<dbReference type="PANTHER" id="PTHR43483">
    <property type="entry name" value="MEMBRANE TRANSPORTER PROTEIN HI_0806-RELATED"/>
    <property type="match status" value="1"/>
</dbReference>
<evidence type="ECO:0000313" key="7">
    <source>
        <dbReference type="Proteomes" id="UP000469430"/>
    </source>
</evidence>
<dbReference type="GO" id="GO:0005886">
    <property type="term" value="C:plasma membrane"/>
    <property type="evidence" value="ECO:0007669"/>
    <property type="project" value="UniProtKB-SubCell"/>
</dbReference>
<dbReference type="PANTHER" id="PTHR43483:SF3">
    <property type="entry name" value="MEMBRANE TRANSPORTER PROTEIN HI_0806-RELATED"/>
    <property type="match status" value="1"/>
</dbReference>
<comment type="subcellular location">
    <subcellularLocation>
        <location evidence="5">Cell membrane</location>
        <topology evidence="5">Multi-pass membrane protein</topology>
    </subcellularLocation>
    <subcellularLocation>
        <location evidence="1">Membrane</location>
        <topology evidence="1">Multi-pass membrane protein</topology>
    </subcellularLocation>
</comment>
<accession>A0A6I4TYB7</accession>
<evidence type="ECO:0000256" key="1">
    <source>
        <dbReference type="ARBA" id="ARBA00004141"/>
    </source>
</evidence>
<feature type="transmembrane region" description="Helical" evidence="5">
    <location>
        <begin position="185"/>
        <end position="208"/>
    </location>
</feature>
<gene>
    <name evidence="6" type="ORF">GRI97_12335</name>
</gene>